<keyword evidence="2" id="KW-0812">Transmembrane</keyword>
<evidence type="ECO:0000256" key="1">
    <source>
        <dbReference type="SAM" id="MobiDB-lite"/>
    </source>
</evidence>
<evidence type="ECO:0008006" key="5">
    <source>
        <dbReference type="Google" id="ProtNLM"/>
    </source>
</evidence>
<dbReference type="AlphaFoldDB" id="A0A073KA77"/>
<comment type="caution">
    <text evidence="3">The sequence shown here is derived from an EMBL/GenBank/DDBJ whole genome shotgun (WGS) entry which is preliminary data.</text>
</comment>
<evidence type="ECO:0000256" key="2">
    <source>
        <dbReference type="SAM" id="Phobius"/>
    </source>
</evidence>
<keyword evidence="2" id="KW-0472">Membrane</keyword>
<keyword evidence="2" id="KW-1133">Transmembrane helix</keyword>
<evidence type="ECO:0000313" key="4">
    <source>
        <dbReference type="Proteomes" id="UP000027822"/>
    </source>
</evidence>
<dbReference type="EMBL" id="JOTN01000008">
    <property type="protein sequence ID" value="KEK19203.1"/>
    <property type="molecule type" value="Genomic_DNA"/>
</dbReference>
<reference evidence="3 4" key="1">
    <citation type="submission" date="2014-06" db="EMBL/GenBank/DDBJ databases">
        <title>Draft genome sequence of Bacillus manliponensis JCM 15802 (MCCC 1A00708).</title>
        <authorList>
            <person name="Lai Q."/>
            <person name="Liu Y."/>
            <person name="Shao Z."/>
        </authorList>
    </citation>
    <scope>NUCLEOTIDE SEQUENCE [LARGE SCALE GENOMIC DNA]</scope>
    <source>
        <strain evidence="3 4">JCM 15802</strain>
    </source>
</reference>
<dbReference type="eggNOG" id="COG4803">
    <property type="taxonomic scope" value="Bacteria"/>
</dbReference>
<evidence type="ECO:0000313" key="3">
    <source>
        <dbReference type="EMBL" id="KEK19203.1"/>
    </source>
</evidence>
<dbReference type="OrthoDB" id="2365131at2"/>
<feature type="region of interest" description="Disordered" evidence="1">
    <location>
        <begin position="147"/>
        <end position="166"/>
    </location>
</feature>
<organism evidence="3 4">
    <name type="scientific">Bacillus manliponensis</name>
    <dbReference type="NCBI Taxonomy" id="574376"/>
    <lineage>
        <taxon>Bacteria</taxon>
        <taxon>Bacillati</taxon>
        <taxon>Bacillota</taxon>
        <taxon>Bacilli</taxon>
        <taxon>Bacillales</taxon>
        <taxon>Bacillaceae</taxon>
        <taxon>Bacillus</taxon>
        <taxon>Bacillus cereus group</taxon>
    </lineage>
</organism>
<gene>
    <name evidence="3" type="ORF">BAMA_22730</name>
</gene>
<proteinExistence type="predicted"/>
<accession>A0A073KA77</accession>
<sequence>MTKQVAVLTFNEDTQSYKAFSIIKKYHLEHRLKVEQIAVIKRKIDGELSVEDFLDITGADKTNRGGLVGMFVGMLGGPFGVLLGGLIGSTIGVFRDKKEITHAYSVFERALKSIKPGKTGVILIVEEQTEDTLNQVVHEGEGKIDRYPESELRSEIEEARKKAKKE</sequence>
<dbReference type="Pfam" id="PF06897">
    <property type="entry name" value="DUF1269"/>
    <property type="match status" value="1"/>
</dbReference>
<keyword evidence="4" id="KW-1185">Reference proteome</keyword>
<protein>
    <recommendedName>
        <fullName evidence="5">DUF1269 domain-containing protein</fullName>
    </recommendedName>
</protein>
<dbReference type="RefSeq" id="WP_034638972.1">
    <property type="nucleotide sequence ID" value="NZ_CBCSJC010000019.1"/>
</dbReference>
<dbReference type="Proteomes" id="UP000027822">
    <property type="component" value="Unassembled WGS sequence"/>
</dbReference>
<feature type="transmembrane region" description="Helical" evidence="2">
    <location>
        <begin position="70"/>
        <end position="94"/>
    </location>
</feature>
<dbReference type="InterPro" id="IPR009200">
    <property type="entry name" value="DUF1269_membrane"/>
</dbReference>
<name>A0A073KA77_9BACI</name>